<evidence type="ECO:0000256" key="1">
    <source>
        <dbReference type="SAM" id="Phobius"/>
    </source>
</evidence>
<comment type="caution">
    <text evidence="2">The sequence shown here is derived from an EMBL/GenBank/DDBJ whole genome shotgun (WGS) entry which is preliminary data.</text>
</comment>
<feature type="transmembrane region" description="Helical" evidence="1">
    <location>
        <begin position="108"/>
        <end position="128"/>
    </location>
</feature>
<dbReference type="RefSeq" id="WP_043631663.1">
    <property type="nucleotide sequence ID" value="NZ_MUKV01000048.1"/>
</dbReference>
<feature type="transmembrane region" description="Helical" evidence="1">
    <location>
        <begin position="205"/>
        <end position="226"/>
    </location>
</feature>
<dbReference type="AlphaFoldDB" id="A0A1W0CC34"/>
<dbReference type="Proteomes" id="UP000192721">
    <property type="component" value="Unassembled WGS sequence"/>
</dbReference>
<keyword evidence="1" id="KW-0472">Membrane</keyword>
<accession>A0A1W0CC34</accession>
<sequence>MSLQERLKHFKALRHTGHGGELISLHRAMRTESFQRLRWLEILGIPLLFNLLLLALLPQTLALWRLVTQWSIEVTGVPAQLSSLEILNGQIPGLLLPWLDLPASVPSFWQWWGNGLAGLLLLLLSFLISPENMPMRYLLRLFVIIHGCSCVYFALLPAAFNHSLPEYHSSCLTFVLTLLFLMPWVHALTFHVLEKPLWHKFALTGVSLAYLLLEAPLHYFAAALVLHYGSLLFMPLLFILGSLMMEVMMMIALYAWAMSWE</sequence>
<protein>
    <submittedName>
        <fullName evidence="2">Uncharacterized protein</fullName>
    </submittedName>
</protein>
<dbReference type="EMBL" id="MUKV01000048">
    <property type="protein sequence ID" value="OQS32262.1"/>
    <property type="molecule type" value="Genomic_DNA"/>
</dbReference>
<reference evidence="2 3" key="1">
    <citation type="submission" date="2017-02" db="EMBL/GenBank/DDBJ databases">
        <title>Chromobacterium haemolyticum H5244.</title>
        <authorList>
            <person name="Gulvik C.A."/>
        </authorList>
    </citation>
    <scope>NUCLEOTIDE SEQUENCE [LARGE SCALE GENOMIC DNA]</scope>
    <source>
        <strain evidence="2 3">H5244</strain>
    </source>
</reference>
<proteinExistence type="predicted"/>
<organism evidence="2 3">
    <name type="scientific">Chromobacterium haemolyticum</name>
    <dbReference type="NCBI Taxonomy" id="394935"/>
    <lineage>
        <taxon>Bacteria</taxon>
        <taxon>Pseudomonadati</taxon>
        <taxon>Pseudomonadota</taxon>
        <taxon>Betaproteobacteria</taxon>
        <taxon>Neisseriales</taxon>
        <taxon>Chromobacteriaceae</taxon>
        <taxon>Chromobacterium</taxon>
    </lineage>
</organism>
<name>A0A1W0CC34_9NEIS</name>
<feature type="transmembrane region" description="Helical" evidence="1">
    <location>
        <begin position="172"/>
        <end position="193"/>
    </location>
</feature>
<feature type="transmembrane region" description="Helical" evidence="1">
    <location>
        <begin position="137"/>
        <end position="160"/>
    </location>
</feature>
<feature type="transmembrane region" description="Helical" evidence="1">
    <location>
        <begin position="37"/>
        <end position="57"/>
    </location>
</feature>
<evidence type="ECO:0000313" key="2">
    <source>
        <dbReference type="EMBL" id="OQS32262.1"/>
    </source>
</evidence>
<keyword evidence="1" id="KW-1133">Transmembrane helix</keyword>
<feature type="transmembrane region" description="Helical" evidence="1">
    <location>
        <begin position="232"/>
        <end position="257"/>
    </location>
</feature>
<evidence type="ECO:0000313" key="3">
    <source>
        <dbReference type="Proteomes" id="UP000192721"/>
    </source>
</evidence>
<keyword evidence="1" id="KW-0812">Transmembrane</keyword>
<gene>
    <name evidence="2" type="ORF">B0T45_21945</name>
</gene>